<organism evidence="2 3">
    <name type="scientific">Fulvivirga sedimenti</name>
    <dbReference type="NCBI Taxonomy" id="2879465"/>
    <lineage>
        <taxon>Bacteria</taxon>
        <taxon>Pseudomonadati</taxon>
        <taxon>Bacteroidota</taxon>
        <taxon>Cytophagia</taxon>
        <taxon>Cytophagales</taxon>
        <taxon>Fulvivirgaceae</taxon>
        <taxon>Fulvivirga</taxon>
    </lineage>
</organism>
<protein>
    <submittedName>
        <fullName evidence="2">Glycogen debranching protein</fullName>
    </submittedName>
</protein>
<sequence length="774" mass="86707">MTNNSEFIAGNASYLHSPYVTPGNRAYMVGHQDGSFPDLGWHVTGEMGGIWMHPLKLMDGFSAALISGNQTLCLAEADTFINYPFANKHVYNNPFGIRVERFQFVPENTPGVILEYGFHNPTNQSIELLFEFNGMTDIRPVWLGEQTGLKDSPDQIFWESRRQAFIAKDSLNPWYVMFGSPSKHLRYDLKGTTCLFDRRGTGTNGSITWIINVPANGQAYLPIFIAGSDKSQAQAESVYGEMHSTAAELLRKKINHYEEIAELTSLTLPDKEMERAFRWTKYNTEWLRQTVPDVGSGLTAGIPDYPWWFGADSEYALQGAIMTGRTDLVYETIDLIHSISEKVNGNGRVVHEVSSNGAVFNPGNINETPQFTSLVWTIYRWTGDRTFLEKYYPFVKEGLAWLLTTDVDGNMLPDGFGMMEIHGLDSEMIDVAAYSHKAFADAAKMAAALGYADDEKDFKLKAERLAGIINNEFWVDDFNSFADFVGTPEQALSLIDDAIHRADSLGKPWAVGELEATREQIRTLPKNSKQGFVLHHNWVVNTPMETGVADPEKAIRALETGSKFVNPFGVFVTGIDRDESAGDEEGSFQTNKKIFSYIGAVMTLPTGVQAVAENNYARPDQALNYLERMTKTFSYALPGSMYEVSPDYGMIVQAWNIYSFAVPVVSQFFGIKPDAYEQKLDFSPQMPLAWNKAALGQVHMGSNSMDFEFERKGKTEIWNIRSAEIWNIQLTLPSDVYTQVLINGEPISAIENNTDTFTFEVGTTEQIVLELKAK</sequence>
<dbReference type="Proteomes" id="UP001139409">
    <property type="component" value="Unassembled WGS sequence"/>
</dbReference>
<keyword evidence="3" id="KW-1185">Reference proteome</keyword>
<dbReference type="SUPFAM" id="SSF48208">
    <property type="entry name" value="Six-hairpin glycosidases"/>
    <property type="match status" value="1"/>
</dbReference>
<dbReference type="EMBL" id="JAIXNE010000009">
    <property type="protein sequence ID" value="MCA6079086.1"/>
    <property type="molecule type" value="Genomic_DNA"/>
</dbReference>
<comment type="caution">
    <text evidence="2">The sequence shown here is derived from an EMBL/GenBank/DDBJ whole genome shotgun (WGS) entry which is preliminary data.</text>
</comment>
<gene>
    <name evidence="2" type="ORF">LDX50_29715</name>
</gene>
<evidence type="ECO:0000259" key="1">
    <source>
        <dbReference type="Pfam" id="PF17389"/>
    </source>
</evidence>
<proteinExistence type="predicted"/>
<dbReference type="InterPro" id="IPR012341">
    <property type="entry name" value="6hp_glycosidase-like_sf"/>
</dbReference>
<evidence type="ECO:0000313" key="2">
    <source>
        <dbReference type="EMBL" id="MCA6079086.1"/>
    </source>
</evidence>
<accession>A0A9X1HWE9</accession>
<evidence type="ECO:0000313" key="3">
    <source>
        <dbReference type="Proteomes" id="UP001139409"/>
    </source>
</evidence>
<feature type="domain" description="Alpha-L-rhamnosidase six-hairpin glycosidase" evidence="1">
    <location>
        <begin position="368"/>
        <end position="476"/>
    </location>
</feature>
<dbReference type="AlphaFoldDB" id="A0A9X1HWE9"/>
<reference evidence="2" key="1">
    <citation type="submission" date="2021-09" db="EMBL/GenBank/DDBJ databases">
        <title>Fulvivirga sp. isolated from coastal sediment.</title>
        <authorList>
            <person name="Yu H."/>
        </authorList>
    </citation>
    <scope>NUCLEOTIDE SEQUENCE</scope>
    <source>
        <strain evidence="2">1062</strain>
    </source>
</reference>
<dbReference type="Gene3D" id="1.50.10.10">
    <property type="match status" value="1"/>
</dbReference>
<dbReference type="RefSeq" id="WP_225699948.1">
    <property type="nucleotide sequence ID" value="NZ_JAIXNE010000009.1"/>
</dbReference>
<name>A0A9X1HWE9_9BACT</name>
<dbReference type="Pfam" id="PF17389">
    <property type="entry name" value="Bac_rhamnosid6H"/>
    <property type="match status" value="1"/>
</dbReference>
<dbReference type="InterPro" id="IPR035396">
    <property type="entry name" value="Bac_rhamnosid6H"/>
</dbReference>
<dbReference type="InterPro" id="IPR008928">
    <property type="entry name" value="6-hairpin_glycosidase_sf"/>
</dbReference>
<dbReference type="GO" id="GO:0005975">
    <property type="term" value="P:carbohydrate metabolic process"/>
    <property type="evidence" value="ECO:0007669"/>
    <property type="project" value="InterPro"/>
</dbReference>